<dbReference type="InterPro" id="IPR038538">
    <property type="entry name" value="MTERF_sf"/>
</dbReference>
<feature type="region of interest" description="Disordered" evidence="5">
    <location>
        <begin position="1"/>
        <end position="85"/>
    </location>
</feature>
<dbReference type="GO" id="GO:0016887">
    <property type="term" value="F:ATP hydrolysis activity"/>
    <property type="evidence" value="ECO:0007669"/>
    <property type="project" value="InterPro"/>
</dbReference>
<evidence type="ECO:0000256" key="2">
    <source>
        <dbReference type="ARBA" id="ARBA00022472"/>
    </source>
</evidence>
<keyword evidence="2" id="KW-0804">Transcription</keyword>
<dbReference type="SMART" id="SM00248">
    <property type="entry name" value="ANK"/>
    <property type="match status" value="3"/>
</dbReference>
<keyword evidence="8" id="KW-1185">Reference proteome</keyword>
<feature type="region of interest" description="Disordered" evidence="5">
    <location>
        <begin position="3359"/>
        <end position="3392"/>
    </location>
</feature>
<dbReference type="InterPro" id="IPR002110">
    <property type="entry name" value="Ankyrin_rpt"/>
</dbReference>
<evidence type="ECO:0000256" key="1">
    <source>
        <dbReference type="ARBA" id="ARBA00007692"/>
    </source>
</evidence>
<gene>
    <name evidence="7" type="ORF">AARE701A_LOCUS4185</name>
</gene>
<dbReference type="Proteomes" id="UP000682877">
    <property type="component" value="Chromosome 2"/>
</dbReference>
<dbReference type="SMART" id="SM00733">
    <property type="entry name" value="Mterf"/>
    <property type="match status" value="29"/>
</dbReference>
<keyword evidence="2" id="KW-0806">Transcription termination</keyword>
<dbReference type="Pfam" id="PF24933">
    <property type="entry name" value="DUF7751"/>
    <property type="match status" value="1"/>
</dbReference>
<dbReference type="PANTHER" id="PTHR13068:SF150">
    <property type="entry name" value="MITOCHONDRIAL TRANSCRIPTION TERMINATION FACTOR FAMILY PROTEIN"/>
    <property type="match status" value="1"/>
</dbReference>
<dbReference type="SMART" id="SM00382">
    <property type="entry name" value="AAA"/>
    <property type="match status" value="1"/>
</dbReference>
<keyword evidence="4" id="KW-0040">ANK repeat</keyword>
<dbReference type="InterPro" id="IPR055285">
    <property type="entry name" value="ANKRD13_C"/>
</dbReference>
<feature type="compositionally biased region" description="Low complexity" evidence="5">
    <location>
        <begin position="428"/>
        <end position="443"/>
    </location>
</feature>
<feature type="region of interest" description="Disordered" evidence="5">
    <location>
        <begin position="3129"/>
        <end position="3196"/>
    </location>
</feature>
<feature type="compositionally biased region" description="Polar residues" evidence="5">
    <location>
        <begin position="1"/>
        <end position="12"/>
    </location>
</feature>
<evidence type="ECO:0000313" key="7">
    <source>
        <dbReference type="EMBL" id="CAE5962447.1"/>
    </source>
</evidence>
<dbReference type="GO" id="GO:0005524">
    <property type="term" value="F:ATP binding"/>
    <property type="evidence" value="ECO:0007669"/>
    <property type="project" value="InterPro"/>
</dbReference>
<dbReference type="InterPro" id="IPR027417">
    <property type="entry name" value="P-loop_NTPase"/>
</dbReference>
<keyword evidence="3" id="KW-0809">Transit peptide</keyword>
<dbReference type="Gene3D" id="1.25.70.10">
    <property type="entry name" value="Transcription termination factor 3, mitochondrial"/>
    <property type="match status" value="6"/>
</dbReference>
<dbReference type="PROSITE" id="PS50088">
    <property type="entry name" value="ANK_REPEAT"/>
    <property type="match status" value="1"/>
</dbReference>
<evidence type="ECO:0000256" key="4">
    <source>
        <dbReference type="PROSITE-ProRule" id="PRU00023"/>
    </source>
</evidence>
<dbReference type="Pfam" id="PF11904">
    <property type="entry name" value="ANKRD13_C"/>
    <property type="match status" value="1"/>
</dbReference>
<dbReference type="Gene3D" id="2.60.200.20">
    <property type="match status" value="1"/>
</dbReference>
<feature type="compositionally biased region" description="Low complexity" evidence="5">
    <location>
        <begin position="3174"/>
        <end position="3187"/>
    </location>
</feature>
<dbReference type="InterPro" id="IPR041569">
    <property type="entry name" value="AAA_lid_3"/>
</dbReference>
<dbReference type="SUPFAM" id="SSF52540">
    <property type="entry name" value="P-loop containing nucleoside triphosphate hydrolases"/>
    <property type="match status" value="1"/>
</dbReference>
<dbReference type="GO" id="GO:0005737">
    <property type="term" value="C:cytoplasm"/>
    <property type="evidence" value="ECO:0007669"/>
    <property type="project" value="UniProtKB-ARBA"/>
</dbReference>
<dbReference type="GO" id="GO:0003676">
    <property type="term" value="F:nucleic acid binding"/>
    <property type="evidence" value="ECO:0007669"/>
    <property type="project" value="InterPro"/>
</dbReference>
<feature type="region of interest" description="Disordered" evidence="5">
    <location>
        <begin position="422"/>
        <end position="448"/>
    </location>
</feature>
<dbReference type="EMBL" id="LR999452">
    <property type="protein sequence ID" value="CAE5962447.1"/>
    <property type="molecule type" value="Genomic_DNA"/>
</dbReference>
<feature type="region of interest" description="Disordered" evidence="5">
    <location>
        <begin position="3095"/>
        <end position="3114"/>
    </location>
</feature>
<evidence type="ECO:0000313" key="8">
    <source>
        <dbReference type="Proteomes" id="UP000682877"/>
    </source>
</evidence>
<dbReference type="InterPro" id="IPR003959">
    <property type="entry name" value="ATPase_AAA_core"/>
</dbReference>
<name>A0A8S1ZKV5_ARAAE</name>
<dbReference type="GO" id="GO:0006353">
    <property type="term" value="P:DNA-templated transcription termination"/>
    <property type="evidence" value="ECO:0007669"/>
    <property type="project" value="UniProtKB-KW"/>
</dbReference>
<dbReference type="Gene3D" id="1.10.8.60">
    <property type="match status" value="1"/>
</dbReference>
<feature type="repeat" description="ANK" evidence="4">
    <location>
        <begin position="2832"/>
        <end position="2864"/>
    </location>
</feature>
<dbReference type="FunFam" id="1.25.70.10:FF:000039">
    <property type="entry name" value="F8K4.20 protein"/>
    <property type="match status" value="1"/>
</dbReference>
<feature type="compositionally biased region" description="Low complexity" evidence="5">
    <location>
        <begin position="3141"/>
        <end position="3151"/>
    </location>
</feature>
<evidence type="ECO:0000256" key="5">
    <source>
        <dbReference type="SAM" id="MobiDB-lite"/>
    </source>
</evidence>
<evidence type="ECO:0000256" key="3">
    <source>
        <dbReference type="ARBA" id="ARBA00022946"/>
    </source>
</evidence>
<dbReference type="InterPro" id="IPR008984">
    <property type="entry name" value="SMAD_FHA_dom_sf"/>
</dbReference>
<dbReference type="Gene3D" id="1.25.40.20">
    <property type="entry name" value="Ankyrin repeat-containing domain"/>
    <property type="match status" value="1"/>
</dbReference>
<dbReference type="FunFam" id="1.25.70.10:FF:000033">
    <property type="entry name" value="F19K23.4 protein"/>
    <property type="match status" value="2"/>
</dbReference>
<dbReference type="Pfam" id="PF02536">
    <property type="entry name" value="mTERF"/>
    <property type="match status" value="6"/>
</dbReference>
<reference evidence="7" key="1">
    <citation type="submission" date="2021-01" db="EMBL/GenBank/DDBJ databases">
        <authorList>
            <person name="Bezrukov I."/>
        </authorList>
    </citation>
    <scope>NUCLEOTIDE SEQUENCE</scope>
</reference>
<dbReference type="Pfam" id="PF00004">
    <property type="entry name" value="AAA"/>
    <property type="match status" value="1"/>
</dbReference>
<proteinExistence type="inferred from homology"/>
<dbReference type="InterPro" id="IPR003690">
    <property type="entry name" value="MTERF"/>
</dbReference>
<dbReference type="Pfam" id="PF17862">
    <property type="entry name" value="AAA_lid_3"/>
    <property type="match status" value="1"/>
</dbReference>
<dbReference type="PANTHER" id="PTHR13068">
    <property type="entry name" value="CGI-12 PROTEIN-RELATED"/>
    <property type="match status" value="1"/>
</dbReference>
<feature type="region of interest" description="Disordered" evidence="5">
    <location>
        <begin position="3295"/>
        <end position="3344"/>
    </location>
</feature>
<dbReference type="FunFam" id="1.25.40.20:FF:000331">
    <property type="entry name" value="Ankyrin repeat family protein"/>
    <property type="match status" value="1"/>
</dbReference>
<dbReference type="InterPro" id="IPR056653">
    <property type="entry name" value="DUF7751"/>
</dbReference>
<accession>A0A8S1ZKV5</accession>
<protein>
    <recommendedName>
        <fullName evidence="6">AAA+ ATPase domain-containing protein</fullName>
    </recommendedName>
</protein>
<keyword evidence="2" id="KW-0805">Transcription regulation</keyword>
<comment type="similarity">
    <text evidence="1">Belongs to the mTERF family.</text>
</comment>
<dbReference type="SUPFAM" id="SSF49879">
    <property type="entry name" value="SMAD/FHA domain"/>
    <property type="match status" value="1"/>
</dbReference>
<evidence type="ECO:0000259" key="6">
    <source>
        <dbReference type="SMART" id="SM00382"/>
    </source>
</evidence>
<dbReference type="InterPro" id="IPR003593">
    <property type="entry name" value="AAA+_ATPase"/>
</dbReference>
<organism evidence="7 8">
    <name type="scientific">Arabidopsis arenosa</name>
    <name type="common">Sand rock-cress</name>
    <name type="synonym">Cardaminopsis arenosa</name>
    <dbReference type="NCBI Taxonomy" id="38785"/>
    <lineage>
        <taxon>Eukaryota</taxon>
        <taxon>Viridiplantae</taxon>
        <taxon>Streptophyta</taxon>
        <taxon>Embryophyta</taxon>
        <taxon>Tracheophyta</taxon>
        <taxon>Spermatophyta</taxon>
        <taxon>Magnoliopsida</taxon>
        <taxon>eudicotyledons</taxon>
        <taxon>Gunneridae</taxon>
        <taxon>Pentapetalae</taxon>
        <taxon>rosids</taxon>
        <taxon>malvids</taxon>
        <taxon>Brassicales</taxon>
        <taxon>Brassicaceae</taxon>
        <taxon>Camelineae</taxon>
        <taxon>Arabidopsis</taxon>
    </lineage>
</organism>
<dbReference type="SUPFAM" id="SSF48403">
    <property type="entry name" value="Ankyrin repeat"/>
    <property type="match status" value="1"/>
</dbReference>
<sequence>MVSSPRSESTSGNNNTTTPDGISGKRTPSSSSSEDKSPSSKRPKLGDGGGASIENSEPPTSGEAKIAAEPPPPPVAEGSTPDSSFSGWKYQHSTFKTPWCRLLSESAQHPNVNISTSSFTIGSCLTSNLTLKDRNLGALLCKITRIQRKGNVVAVLDITGTGGPVRINGALANKNVSHVLHSGDELVFGDAFAFIYQQMSKVAVKSGGEQVPAAKFLKLERQARDPSSVSILASLEISRENPATSGVQEDPELEFDNQSNKAADSGVVSSHNQYSKMEILDEKNEVTRWPEQAARFRKYIQAGIVDSERLEFSFENFPYYLSENTKNVLLAVSHIHLNKENTGYALYASDFTTLNPRILLSGPAGTEIYQEILAKALANYFKAKLLIFDGHPILGVMTAEEFESLMNGHASKKLIDRGKRLDLSAGEGDSSGPSPATSPGPDSQPKFDPETLPCDRVRFFGDELFPGLPTSRGPRYGIRGKVLLVFDENPSAKVGVRFENPVLDGVDLGELCEMGHGFFCSATDLQFESSGSEDLNELLVSKLFEVAHEESRTCPVILFLKDDEKNFVGNSDFCSAFKSKVEEIPDNVIVICSQTHSDNHKEKDIGFLTNLFGNKVTIYKPQGEDLLKSWKYHLDRDAETLKTKANHNHLRMVLGRFGIDCEGIETLCMKDLTLQRDSAEMIIGWALSDHIKCNPDADPDVSVTLSLDSLKCGIELFQALLNETKSQKSLKDIVTEIDFEISDVIPPSDIGVTFDDIGALENVKDTLKELVMLPLKWPELFCQGQLTKPCKGILLFGPAGTGKTMLAKAVATEAGANLINISMSRWFSEGEKYVKAVFSLASKISPSIIFMDKVDSLLLQYQKTANEFIINWDGLRTKEKEHVLVLAATNRPFDLDEDVIRRLPHRLMVGLPDALNRAKILKVILAKEDLSPDFDIDAVASMTNGYSGNDLKNLCVTAARRRIKEIVEKEKSERDAALAEGRVPPARSGSSDIRALNIEDFRNALELVSMSVSSESVNMTSLQKWNEHYGEGGSRKQQPFDHYTDTQFSSITWIRQAVHTDVYNCGDASSPQRGNSEAKSLEAHKDGSAFSNSFSSAASASDVSHIVGRKGNNFTVSYLVDSLGLPNKLAESISRKVGFEDKANPDSVLSLLRSHGFTDSQISSIITDYPQLLIADAEKSLGPKLQFLQSRGASNPELTEIVSAVPKILGKKEGKSISAYYDFVKVIIEADKSSNLGRICHSLPEGSKQENKIRNVLVLRELGVPQRVLFSLLLSDGRHVCGKEKFKESLKRVVEMGFDPTTSTFVEALKVLYTLSDKGIESKFNACKRLGLAVGDVWAMFKNWPNILTQSEKKIENSIETFLGLGFTRDEFLMMFKRFPQCIGFSTELVKKKTEYLVKEMNWPLKAVASIPQVRGRHSCVHTLGVYFSVLLQHNFSKSHMPLSIVRVIAWIIRRWKQQKAAPFSNSYSSASASDVSSKDGRKGNNFTVSYLVDSLGLAKKVAESISLKVSFENKVNPDSVLSLLRSHGFTDSQISNIITDYPRLLILDVEKSLALKLQFLQSRGASSPELTQIVSTVPKILGMKEGKSLSRYYDCVKEIIEADKSSKFEKLCQPLPEANRQGNKIRNVSVLRDLGVPQRLLFSLLISDAQPVCGKENFEESLKKVVEMGFDPTTSKFVQAIRVVYRFTDKTIEEKVNVYKRLGFAAEDVWAMFKKCPYFLNSSEKKIGQTIETLKKCGLLEDEVLSVLKKYPRCIGTSEQKILSSIETFLGLGFSRDEFTTMVKRFPQCLILSAETVKKKTEFVVKKMNWPLKDVVSNPTVLGYSLEKRTVPRYMDWNDAMQLLSSWIGHLQKWRHLSVSVNFLENESSFSNYFSYASATDASLRAGRKRLNFSVSYLVASLGLTREVAESISRKVCLVDKGNPDSVLSLLRSHGFIDSQISSIVTDYPQLLVADAEKSLAPKLQFLQSRGASSSELTQIVSSVPKILGKKGDKTISIYYDIVKEIIEAIRVPSVPQRVLFSLLISDHQPVCGKENFEESLKKVIEMGFDPTSSKFVEALNVVYRLSDETIEEKVNVCKGLGFSVGDVWEMFKKWPCFLNNSEKKIRLGFSRDEFAMIAKRFPPCLILSAETVKKKTEFVVKMMNWPLKAVVSTPAVLGYSLEKRTVPRCNVIKALMSKGLPGSELPPMSSVLIWIGMMQCSSLALGLVIAKDGRKGQIFTISYLIDSLGLTAKLAESISRKVSFEERRNPDSVLNLFRSYGFTDPQISSIITDYPRLLIVDAKKSLGHKLQVLQSRGASSSELTETVSKVPKILALKGDKTISRYYDFVKEIIEAGKSSKFEKLCHSMPQGMQENKIRNLSVLRELGVPQRLLFPLLISDRKLVCGKGKFEESLKKVVEMGFDPTTSMFVDALRAVQGISEKEIEEKVSFYKRLGFDVGDVCEMFKKYPVSMRLSEKKITQKCETLKKCGLLEDEILSVFPQCIGASEQKIVKSIETFKDLGFNKDEFAFMVKHFPRCLNISAETVKKKTKFLVKKKNKFMVKKMKWPLKSVALYPQVLGLSMEKRIVPRCNVMKALMSKGLLGNRESKLPLKEAVLLCTDEEFLRMYKICQTFETLKKCGLVEDEVLSLLKKFPKCICTSEQKILNCMETFLSLGFSRAEFTTMVKHFPPCIGLSAEMVRKKADFLVKKMNWPLNALVSNPQVLGLSMEKRTVPRCNIIEALIQRTAWRNRKRTYVSDILSISLFNLAGKIMARPSSASATTAIRPEDYSHSPVHYAVVLGDHGGLTRLLSSLPKLGDPEQIRTESDSLSQERVADQISAVLDRRDVPSRETPLHLAVRLDDLFAARAISSAGGDISLQNASGWNPLQEAFCRRNSEVMKVLLRHHHRLAWCKWRRRLPRLIAVLRRMRDFYMEISFHFESSVIPFVGKIAPSDTYKIWKRDGNLRADTTLAGFDGLKIQRADQSFLFLGDGDESLDIAPGSLLVLNRDDRKILDAFESAGAPISDSDIAGFCSQSSLYRPGMDVTKAELVGRTNWRRQEKMENVGEWKARVYEIQKVTFSFRSRKIVTGDGSEQVLPLELDEDDEGFLVAENPSFLAPPPRSQRRHSSFVKEDRDWISVGRKSVDVYPSAAPPPPQQSQSPRRSVSQFKPPRRSMAQVQPPRRSVAQYQPPRRSVAVPSTVSPVNPPPSPQIKEKEFVKSLHPSVWLTEQFPLKTEELLPLLDILANKVKAVARMRDLLTTKFPPGTFPVKLSIPVVPTVKVVITFTKFVELPPAETFYTPLSSPRFLYSAAAEEDQSDGEKPDARNSISRPSTWLRLATGKGSHRRIEEEEQQTPDPFAIPIGYHEMASEAPSWADQWGTGGIGEMPEEENTKSKKDADGKNSGQTKSAKIVDFISLKWMKNLVQKKKKDSDS</sequence>
<dbReference type="FunFam" id="1.25.70.10:FF:000040">
    <property type="entry name" value="Mitochondrial transcription termination factor family protein"/>
    <property type="match status" value="1"/>
</dbReference>
<feature type="domain" description="AAA+ ATPase" evidence="6">
    <location>
        <begin position="789"/>
        <end position="913"/>
    </location>
</feature>
<feature type="compositionally biased region" description="Basic and acidic residues" evidence="5">
    <location>
        <begin position="3375"/>
        <end position="3385"/>
    </location>
</feature>
<dbReference type="Gene3D" id="3.40.50.300">
    <property type="entry name" value="P-loop containing nucleotide triphosphate hydrolases"/>
    <property type="match status" value="1"/>
</dbReference>
<dbReference type="InterPro" id="IPR036770">
    <property type="entry name" value="Ankyrin_rpt-contain_sf"/>
</dbReference>